<evidence type="ECO:0008006" key="3">
    <source>
        <dbReference type="Google" id="ProtNLM"/>
    </source>
</evidence>
<dbReference type="OrthoDB" id="10540at10239"/>
<dbReference type="EMBL" id="JN698998">
    <property type="protein sequence ID" value="AER48096.1"/>
    <property type="molecule type" value="Genomic_DNA"/>
</dbReference>
<dbReference type="Proteomes" id="UP000005861">
    <property type="component" value="Segment"/>
</dbReference>
<dbReference type="RefSeq" id="YP_009011337.1">
    <property type="nucleotide sequence ID" value="NC_023687.1"/>
</dbReference>
<protein>
    <recommendedName>
        <fullName evidence="3">Minor tail protein</fullName>
    </recommendedName>
</protein>
<name>G8I5V2_9CAUD</name>
<dbReference type="GeneID" id="18560376"/>
<keyword evidence="2" id="KW-1185">Reference proteome</keyword>
<evidence type="ECO:0000313" key="2">
    <source>
        <dbReference type="Proteomes" id="UP000005861"/>
    </source>
</evidence>
<evidence type="ECO:0000313" key="1">
    <source>
        <dbReference type="EMBL" id="AER48096.1"/>
    </source>
</evidence>
<organism evidence="1 2">
    <name type="scientific">Mycobacterium phage Bruns</name>
    <dbReference type="NCBI Taxonomy" id="2902905"/>
    <lineage>
        <taxon>Viruses</taxon>
        <taxon>Duplodnaviria</taxon>
        <taxon>Heunggongvirae</taxon>
        <taxon>Uroviricota</taxon>
        <taxon>Caudoviricetes</taxon>
        <taxon>Fromanvirus</taxon>
        <taxon>Fromanvirus bruns</taxon>
    </lineage>
</organism>
<reference evidence="1 2" key="1">
    <citation type="journal article" date="2012" name="J. Virol.">
        <title>Complete Genome Sequences of 138 Mycobacteriophages.</title>
        <authorList>
            <consortium name="the Science Education Alliance Phage Hunters Advancing Genomics and Evolutionary Science Program"/>
            <consortium name="the KwaZulu-Natal Research Institute for Tuberculosis and HIV Mycobacterial Genetics Course Students"/>
            <consortium name="the Phage Hunters Integrating Research and Education Program"/>
            <person name="Hatfull G.F."/>
        </authorList>
    </citation>
    <scope>NUCLEOTIDE SEQUENCE [LARGE SCALE GENOMIC DNA]</scope>
</reference>
<proteinExistence type="predicted"/>
<gene>
    <name evidence="1" type="primary">4</name>
    <name evidence="1" type="ORF">BRUNS_4</name>
</gene>
<accession>G8I5V2</accession>
<dbReference type="KEGG" id="vg:18560376"/>
<sequence length="231" mass="23054">MSLATTAFAKAAIGSTEIQKISIGTTEIWAAAPPPTVNFDAVSAIQGGLGDLSYSFSAAAGSRVFVATLLLGNETVAGVTLGGSSMTLVTPAIAFNNAGENGWLRVYTLASAPGGSQTVILDKNGSNWCASYAISYANVASLGTATTAFGNSSSPSLSSPAPPTNGRTFQVTGWNNGDVTFTPSGGTGRINGVQVAGGLTGRDSNAAATYTGTLSSSCPWASIAVPMNPVT</sequence>